<comment type="similarity">
    <text evidence="10 11">Belongs to the TonB-dependent receptor family.</text>
</comment>
<proteinExistence type="inferred from homology"/>
<evidence type="ECO:0000259" key="13">
    <source>
        <dbReference type="Pfam" id="PF00593"/>
    </source>
</evidence>
<reference evidence="16" key="1">
    <citation type="submission" date="2015-10" db="EMBL/GenBank/DDBJ databases">
        <authorList>
            <person name="Luecker S."/>
            <person name="Luecker S."/>
        </authorList>
    </citation>
    <scope>NUCLEOTIDE SEQUENCE [LARGE SCALE GENOMIC DNA]</scope>
</reference>
<keyword evidence="3 10" id="KW-1134">Transmembrane beta strand</keyword>
<comment type="subcellular location">
    <subcellularLocation>
        <location evidence="1 10">Cell outer membrane</location>
        <topology evidence="1 10">Multi-pass membrane protein</topology>
    </subcellularLocation>
</comment>
<dbReference type="GO" id="GO:0006811">
    <property type="term" value="P:monoatomic ion transport"/>
    <property type="evidence" value="ECO:0007669"/>
    <property type="project" value="UniProtKB-KW"/>
</dbReference>
<protein>
    <submittedName>
        <fullName evidence="15">Putative Vitamin B12 transporter BtuB</fullName>
    </submittedName>
</protein>
<evidence type="ECO:0000256" key="3">
    <source>
        <dbReference type="ARBA" id="ARBA00022452"/>
    </source>
</evidence>
<sequence length="674" mass="73850">MSRFSFRGVPCACAVILSIAFLAHPVSAQEVAMADKPDLEAPDVIVSATKTELPAKQVTSAVEVITGEEMQQRKVKTVAEALRWAQGLAVFQSGGLGTTVDVRMRGGTPEQTLVLIDGAIVNSATIGIYDFANLTSDNIERIEILRGSQSMLWGSDAMGGVINITTKRGREKPNISGFVEYGSFNTIREGGSLAGKKGPIDFSGSITRLDTAGFSAINYRRGAAERDGYHNWQGSVRLGADLPKDGRLEFSFRWLDGIVNFDGFAFNSLTFASNPADVFGARSRSTHYVFAGNYAQPITDWWSHKLTLSRATEHLASDGGAVERNLVTGTTGPIGSPFRSQIETTSNRIEWQHNIQVGKPLKLTAGYQFREQRGDNRDLITNTTVFENRSVSSHAGFGEAQLNLWDRVFGTAGVRQDEYNVFGSATTYRVTGGYLVKETGTKLRGSYATGFRAPTINQLFFPGFGNPNLKPEKSQALDVAIEQALPNDRGSISVGYFWTRYRNLILSIFDPGVCTAPGSFGFCAQNVGLAKAEGVEVSTKLKLYRDGPWMKNLDLLIQYTYAATRDVSSGSDARLPKWPLHQISTVLSYQPVESVQANLEGRYVGERFGNVGNGNPTPSFVVWNLSASYDVTKSVQAYLRLDNIFNEKYEETLFFGTPIRSIFGGVRINYDLPL</sequence>
<dbReference type="PROSITE" id="PS52016">
    <property type="entry name" value="TONB_DEPENDENT_REC_3"/>
    <property type="match status" value="1"/>
</dbReference>
<dbReference type="SUPFAM" id="SSF56935">
    <property type="entry name" value="Porins"/>
    <property type="match status" value="1"/>
</dbReference>
<dbReference type="InterPro" id="IPR000531">
    <property type="entry name" value="Beta-barrel_TonB"/>
</dbReference>
<dbReference type="GO" id="GO:0009279">
    <property type="term" value="C:cell outer membrane"/>
    <property type="evidence" value="ECO:0007669"/>
    <property type="project" value="UniProtKB-SubCell"/>
</dbReference>
<evidence type="ECO:0000256" key="2">
    <source>
        <dbReference type="ARBA" id="ARBA00022448"/>
    </source>
</evidence>
<keyword evidence="6" id="KW-0406">Ion transport</keyword>
<dbReference type="OrthoDB" id="5389752at2"/>
<dbReference type="AlphaFoldDB" id="A0A0S4LQZ9"/>
<evidence type="ECO:0000256" key="9">
    <source>
        <dbReference type="ARBA" id="ARBA00023237"/>
    </source>
</evidence>
<accession>A0A0S4LQZ9</accession>
<dbReference type="STRING" id="1742973.COMA2_60120"/>
<feature type="signal peptide" evidence="12">
    <location>
        <begin position="1"/>
        <end position="28"/>
    </location>
</feature>
<dbReference type="CDD" id="cd01347">
    <property type="entry name" value="ligand_gated_channel"/>
    <property type="match status" value="1"/>
</dbReference>
<keyword evidence="8 10" id="KW-0472">Membrane</keyword>
<evidence type="ECO:0000256" key="8">
    <source>
        <dbReference type="ARBA" id="ARBA00023136"/>
    </source>
</evidence>
<evidence type="ECO:0000256" key="6">
    <source>
        <dbReference type="ARBA" id="ARBA00023065"/>
    </source>
</evidence>
<evidence type="ECO:0000256" key="1">
    <source>
        <dbReference type="ARBA" id="ARBA00004571"/>
    </source>
</evidence>
<keyword evidence="2 10" id="KW-0813">Transport</keyword>
<evidence type="ECO:0000256" key="11">
    <source>
        <dbReference type="RuleBase" id="RU003357"/>
    </source>
</evidence>
<keyword evidence="9 10" id="KW-0998">Cell outer membrane</keyword>
<feature type="domain" description="TonB-dependent receptor-like beta-barrel" evidence="13">
    <location>
        <begin position="221"/>
        <end position="644"/>
    </location>
</feature>
<keyword evidence="4 10" id="KW-0812">Transmembrane</keyword>
<keyword evidence="5 12" id="KW-0732">Signal</keyword>
<evidence type="ECO:0000256" key="10">
    <source>
        <dbReference type="PROSITE-ProRule" id="PRU01360"/>
    </source>
</evidence>
<dbReference type="EMBL" id="CZPZ01000033">
    <property type="protein sequence ID" value="CUS39040.1"/>
    <property type="molecule type" value="Genomic_DNA"/>
</dbReference>
<evidence type="ECO:0000259" key="14">
    <source>
        <dbReference type="Pfam" id="PF07715"/>
    </source>
</evidence>
<dbReference type="Pfam" id="PF07715">
    <property type="entry name" value="Plug"/>
    <property type="match status" value="1"/>
</dbReference>
<organism evidence="15 16">
    <name type="scientific">Candidatus Nitrospira nitrificans</name>
    <dbReference type="NCBI Taxonomy" id="1742973"/>
    <lineage>
        <taxon>Bacteria</taxon>
        <taxon>Pseudomonadati</taxon>
        <taxon>Nitrospirota</taxon>
        <taxon>Nitrospiria</taxon>
        <taxon>Nitrospirales</taxon>
        <taxon>Nitrospiraceae</taxon>
        <taxon>Nitrospira</taxon>
    </lineage>
</organism>
<evidence type="ECO:0000313" key="15">
    <source>
        <dbReference type="EMBL" id="CUS39040.1"/>
    </source>
</evidence>
<feature type="chain" id="PRO_5006624194" evidence="12">
    <location>
        <begin position="29"/>
        <end position="674"/>
    </location>
</feature>
<dbReference type="InterPro" id="IPR012910">
    <property type="entry name" value="Plug_dom"/>
</dbReference>
<evidence type="ECO:0000256" key="12">
    <source>
        <dbReference type="SAM" id="SignalP"/>
    </source>
</evidence>
<evidence type="ECO:0000256" key="7">
    <source>
        <dbReference type="ARBA" id="ARBA00023077"/>
    </source>
</evidence>
<feature type="domain" description="TonB-dependent receptor plug" evidence="14">
    <location>
        <begin position="55"/>
        <end position="161"/>
    </location>
</feature>
<dbReference type="Proteomes" id="UP000198736">
    <property type="component" value="Unassembled WGS sequence"/>
</dbReference>
<dbReference type="InterPro" id="IPR039426">
    <property type="entry name" value="TonB-dep_rcpt-like"/>
</dbReference>
<dbReference type="Gene3D" id="2.40.170.20">
    <property type="entry name" value="TonB-dependent receptor, beta-barrel domain"/>
    <property type="match status" value="1"/>
</dbReference>
<dbReference type="InterPro" id="IPR037066">
    <property type="entry name" value="Plug_dom_sf"/>
</dbReference>
<dbReference type="InterPro" id="IPR036942">
    <property type="entry name" value="Beta-barrel_TonB_sf"/>
</dbReference>
<keyword evidence="16" id="KW-1185">Reference proteome</keyword>
<evidence type="ECO:0000256" key="4">
    <source>
        <dbReference type="ARBA" id="ARBA00022692"/>
    </source>
</evidence>
<evidence type="ECO:0000313" key="16">
    <source>
        <dbReference type="Proteomes" id="UP000198736"/>
    </source>
</evidence>
<dbReference type="Gene3D" id="2.170.130.10">
    <property type="entry name" value="TonB-dependent receptor, plug domain"/>
    <property type="match status" value="1"/>
</dbReference>
<name>A0A0S4LQZ9_9BACT</name>
<keyword evidence="7 11" id="KW-0798">TonB box</keyword>
<dbReference type="Pfam" id="PF00593">
    <property type="entry name" value="TonB_dep_Rec_b-barrel"/>
    <property type="match status" value="1"/>
</dbReference>
<dbReference type="GO" id="GO:0015889">
    <property type="term" value="P:cobalamin transport"/>
    <property type="evidence" value="ECO:0007669"/>
    <property type="project" value="TreeGrafter"/>
</dbReference>
<dbReference type="RefSeq" id="WP_090901196.1">
    <property type="nucleotide sequence ID" value="NZ_CZPZ01000033.1"/>
</dbReference>
<dbReference type="PANTHER" id="PTHR30069:SF53">
    <property type="entry name" value="COLICIN I RECEPTOR-RELATED"/>
    <property type="match status" value="1"/>
</dbReference>
<dbReference type="PANTHER" id="PTHR30069">
    <property type="entry name" value="TONB-DEPENDENT OUTER MEMBRANE RECEPTOR"/>
    <property type="match status" value="1"/>
</dbReference>
<evidence type="ECO:0000256" key="5">
    <source>
        <dbReference type="ARBA" id="ARBA00022729"/>
    </source>
</evidence>
<gene>
    <name evidence="15" type="ORF">COMA2_60120</name>
</gene>